<dbReference type="KEGG" id="asr:WL1483_3775"/>
<dbReference type="EMBL" id="CP013067">
    <property type="protein sequence ID" value="ALP43194.1"/>
    <property type="molecule type" value="Genomic_DNA"/>
</dbReference>
<gene>
    <name evidence="1" type="ORF">WL1483_3775</name>
</gene>
<evidence type="ECO:0000313" key="1">
    <source>
        <dbReference type="EMBL" id="ALP43194.1"/>
    </source>
</evidence>
<evidence type="ECO:0000313" key="2">
    <source>
        <dbReference type="Proteomes" id="UP000058114"/>
    </source>
</evidence>
<reference evidence="2" key="1">
    <citation type="submission" date="2015-10" db="EMBL/GenBank/DDBJ databases">
        <title>Complete Genome Sequence of Aeromonas schubertii strain WL1483.</title>
        <authorList>
            <person name="Liu L."/>
        </authorList>
    </citation>
    <scope>NUCLEOTIDE SEQUENCE [LARGE SCALE GENOMIC DNA]</scope>
    <source>
        <strain evidence="2">WL1483</strain>
    </source>
</reference>
<organism evidence="1 2">
    <name type="scientific">Aeromonas schubertii</name>
    <dbReference type="NCBI Taxonomy" id="652"/>
    <lineage>
        <taxon>Bacteria</taxon>
        <taxon>Pseudomonadati</taxon>
        <taxon>Pseudomonadota</taxon>
        <taxon>Gammaproteobacteria</taxon>
        <taxon>Aeromonadales</taxon>
        <taxon>Aeromonadaceae</taxon>
        <taxon>Aeromonas</taxon>
    </lineage>
</organism>
<dbReference type="AlphaFoldDB" id="A0A0S2SN92"/>
<dbReference type="PATRIC" id="fig|652.5.peg.1341"/>
<protein>
    <submittedName>
        <fullName evidence="1">Uncharacterized protein</fullName>
    </submittedName>
</protein>
<accession>A0A0S2SN92</accession>
<proteinExistence type="predicted"/>
<sequence length="71" mass="7836">MLKVTRAANWPPLFIYPEFIRTHKELKMIRAALLSLLHTGAAGAASLSVQPLEAHSDYIEIPAQKGPVWGL</sequence>
<name>A0A0S2SN92_9GAMM</name>
<reference evidence="1 2" key="2">
    <citation type="journal article" date="2016" name="Genome Announc.">
        <title>Complete Genome Sequence of the Highly Virulent Aeromonas schubertii Strain WL1483, Isolated from Diseased Snakehead Fish (Channa argus) in China.</title>
        <authorList>
            <person name="Liu L."/>
            <person name="Li N."/>
            <person name="Zhang D."/>
            <person name="Fu X."/>
            <person name="Shi C."/>
            <person name="Lin Q."/>
            <person name="Hao G."/>
        </authorList>
    </citation>
    <scope>NUCLEOTIDE SEQUENCE [LARGE SCALE GENOMIC DNA]</scope>
    <source>
        <strain evidence="1 2">WL1483</strain>
    </source>
</reference>
<dbReference type="Proteomes" id="UP000058114">
    <property type="component" value="Chromosome"/>
</dbReference>